<dbReference type="EC" id="3.2.1.55" evidence="4"/>
<dbReference type="EMBL" id="QRBB01000001">
    <property type="protein sequence ID" value="RDS78450.1"/>
    <property type="molecule type" value="Genomic_DNA"/>
</dbReference>
<gene>
    <name evidence="9" type="ORF">DL238_13190</name>
</gene>
<dbReference type="InterPro" id="IPR055235">
    <property type="entry name" value="ASD1_cat"/>
</dbReference>
<name>A0A395LVD7_9SPHN</name>
<evidence type="ECO:0000313" key="9">
    <source>
        <dbReference type="EMBL" id="RDS78450.1"/>
    </source>
</evidence>
<dbReference type="GO" id="GO:0046373">
    <property type="term" value="P:L-arabinose metabolic process"/>
    <property type="evidence" value="ECO:0007669"/>
    <property type="project" value="InterPro"/>
</dbReference>
<comment type="caution">
    <text evidence="9">The sequence shown here is derived from an EMBL/GenBank/DDBJ whole genome shotgun (WGS) entry which is preliminary data.</text>
</comment>
<dbReference type="InterPro" id="IPR017853">
    <property type="entry name" value="GH"/>
</dbReference>
<evidence type="ECO:0000256" key="1">
    <source>
        <dbReference type="ARBA" id="ARBA00001462"/>
    </source>
</evidence>
<evidence type="ECO:0000256" key="4">
    <source>
        <dbReference type="ARBA" id="ARBA00012670"/>
    </source>
</evidence>
<dbReference type="Pfam" id="PF06964">
    <property type="entry name" value="Alpha-L-AF_C"/>
    <property type="match status" value="1"/>
</dbReference>
<evidence type="ECO:0000313" key="10">
    <source>
        <dbReference type="Proteomes" id="UP000254101"/>
    </source>
</evidence>
<dbReference type="PANTHER" id="PTHR43576:SF2">
    <property type="entry name" value="INTRACELLULAR EXO-ALPHA-L-ARABINOFURANOSIDASE 2"/>
    <property type="match status" value="1"/>
</dbReference>
<organism evidence="9 10">
    <name type="scientific">Alteriqipengyuania lutimaris</name>
    <dbReference type="NCBI Taxonomy" id="1538146"/>
    <lineage>
        <taxon>Bacteria</taxon>
        <taxon>Pseudomonadati</taxon>
        <taxon>Pseudomonadota</taxon>
        <taxon>Alphaproteobacteria</taxon>
        <taxon>Sphingomonadales</taxon>
        <taxon>Erythrobacteraceae</taxon>
        <taxon>Alteriqipengyuania</taxon>
    </lineage>
</organism>
<dbReference type="InterPro" id="IPR013780">
    <property type="entry name" value="Glyco_hydro_b"/>
</dbReference>
<comment type="similarity">
    <text evidence="2">Belongs to the glycosyl hydrolase 51 family.</text>
</comment>
<evidence type="ECO:0000259" key="8">
    <source>
        <dbReference type="SMART" id="SM00813"/>
    </source>
</evidence>
<dbReference type="AlphaFoldDB" id="A0A395LVD7"/>
<dbReference type="Gene3D" id="3.20.20.80">
    <property type="entry name" value="Glycosidases"/>
    <property type="match status" value="1"/>
</dbReference>
<comment type="subunit">
    <text evidence="3">Homohexamer; trimer of dimers.</text>
</comment>
<dbReference type="OrthoDB" id="9758333at2"/>
<dbReference type="Gene3D" id="2.60.40.1180">
    <property type="entry name" value="Golgi alpha-mannosidase II"/>
    <property type="match status" value="1"/>
</dbReference>
<evidence type="ECO:0000256" key="3">
    <source>
        <dbReference type="ARBA" id="ARBA00011165"/>
    </source>
</evidence>
<keyword evidence="10" id="KW-1185">Reference proteome</keyword>
<sequence>MAQQPAQNVSVEVDFDATGPRIEPEVQGHFAEHLGRGIYEGVWVGEDSAIPNTDGFRTDVLVALQQLEIPVVRWPGGCFADEYDWRDGIGPRAERPVRLNTHWGWVIEDNAFGTHEFLNYSEALGAKPYVAGNMGSLPAVEMARWMEYMTGDLPTDLAEMRRANGRDEPWDVPYFGIGNESWGCGGNMQPSYSADLHRRYSTFVKAPPGKSIVKVATGANVDDYNFTETLMREARHTMDAISIHYYTFPGSWEDKGPATGFGRDQWASTLSHALRMDELVTNHVAIMDKHDPEGRVDLYVDEWGTWYDSEPGSTPGFLYQQNSLRDALVVGLTMNVFHDHTRRVKMANIAQMVNVLQASILTDGEEMLLTPTYHALDMYRPFRGAVPLQAEVDTPRYVEGEYDLPLVDVSVARGEDGKLIVSLINLSPDTPARVATNLEGTASGRIITGPELDTHNTFDNPERITPAPYAARSRGGELVFDLPAKSLVVVTID</sequence>
<feature type="domain" description="Alpha-L-arabinofuranosidase C-terminal" evidence="8">
    <location>
        <begin position="301"/>
        <end position="486"/>
    </location>
</feature>
<dbReference type="Pfam" id="PF22848">
    <property type="entry name" value="ASD1_dom"/>
    <property type="match status" value="1"/>
</dbReference>
<protein>
    <recommendedName>
        <fullName evidence="4">non-reducing end alpha-L-arabinofuranosidase</fullName>
        <ecNumber evidence="4">3.2.1.55</ecNumber>
    </recommendedName>
</protein>
<evidence type="ECO:0000256" key="5">
    <source>
        <dbReference type="ARBA" id="ARBA00022801"/>
    </source>
</evidence>
<dbReference type="SMART" id="SM00813">
    <property type="entry name" value="Alpha-L-AF_C"/>
    <property type="match status" value="1"/>
</dbReference>
<proteinExistence type="inferred from homology"/>
<comment type="catalytic activity">
    <reaction evidence="1">
        <text>Hydrolysis of terminal non-reducing alpha-L-arabinofuranoside residues in alpha-L-arabinosides.</text>
        <dbReference type="EC" id="3.2.1.55"/>
    </reaction>
</comment>
<dbReference type="Proteomes" id="UP000254101">
    <property type="component" value="Unassembled WGS sequence"/>
</dbReference>
<reference evidence="9 10" key="1">
    <citation type="submission" date="2018-07" db="EMBL/GenBank/DDBJ databases">
        <title>Erythrobacter nanhaiensis sp. nov., a novel member of the genus Erythrobacter isolated from the South China Sea.</title>
        <authorList>
            <person name="Chen X."/>
            <person name="Liu J."/>
        </authorList>
    </citation>
    <scope>NUCLEOTIDE SEQUENCE [LARGE SCALE GENOMIC DNA]</scope>
    <source>
        <strain evidence="9 10">S-5</strain>
    </source>
</reference>
<evidence type="ECO:0000256" key="7">
    <source>
        <dbReference type="ARBA" id="ARBA00023295"/>
    </source>
</evidence>
<dbReference type="GO" id="GO:0046556">
    <property type="term" value="F:alpha-L-arabinofuranosidase activity"/>
    <property type="evidence" value="ECO:0007669"/>
    <property type="project" value="UniProtKB-EC"/>
</dbReference>
<evidence type="ECO:0000256" key="2">
    <source>
        <dbReference type="ARBA" id="ARBA00007186"/>
    </source>
</evidence>
<accession>A0A395LVD7</accession>
<evidence type="ECO:0000256" key="6">
    <source>
        <dbReference type="ARBA" id="ARBA00023277"/>
    </source>
</evidence>
<dbReference type="SUPFAM" id="SSF51011">
    <property type="entry name" value="Glycosyl hydrolase domain"/>
    <property type="match status" value="1"/>
</dbReference>
<keyword evidence="6" id="KW-0119">Carbohydrate metabolism</keyword>
<dbReference type="InterPro" id="IPR010720">
    <property type="entry name" value="Alpha-L-AF_C"/>
</dbReference>
<dbReference type="SUPFAM" id="SSF51445">
    <property type="entry name" value="(Trans)glycosidases"/>
    <property type="match status" value="1"/>
</dbReference>
<dbReference type="PANTHER" id="PTHR43576">
    <property type="entry name" value="ALPHA-L-ARABINOFURANOSIDASE C-RELATED"/>
    <property type="match status" value="1"/>
</dbReference>
<keyword evidence="5" id="KW-0378">Hydrolase</keyword>
<keyword evidence="7" id="KW-0326">Glycosidase</keyword>
<dbReference type="GO" id="GO:0000272">
    <property type="term" value="P:polysaccharide catabolic process"/>
    <property type="evidence" value="ECO:0007669"/>
    <property type="project" value="TreeGrafter"/>
</dbReference>